<dbReference type="SUPFAM" id="SSF56300">
    <property type="entry name" value="Metallo-dependent phosphatases"/>
    <property type="match status" value="1"/>
</dbReference>
<feature type="domain" description="5'-Nucleotidase C-terminal" evidence="3">
    <location>
        <begin position="414"/>
        <end position="568"/>
    </location>
</feature>
<gene>
    <name evidence="4" type="ORF">MNBD_GAMMA22-2040</name>
</gene>
<evidence type="ECO:0000256" key="1">
    <source>
        <dbReference type="ARBA" id="ARBA00022729"/>
    </source>
</evidence>
<dbReference type="GO" id="GO:0030288">
    <property type="term" value="C:outer membrane-bounded periplasmic space"/>
    <property type="evidence" value="ECO:0007669"/>
    <property type="project" value="TreeGrafter"/>
</dbReference>
<evidence type="ECO:0000313" key="4">
    <source>
        <dbReference type="EMBL" id="VAX01629.1"/>
    </source>
</evidence>
<dbReference type="AlphaFoldDB" id="A0A3B1A7D0"/>
<accession>A0A3B1A7D0</accession>
<dbReference type="GO" id="GO:0009166">
    <property type="term" value="P:nucleotide catabolic process"/>
    <property type="evidence" value="ECO:0007669"/>
    <property type="project" value="InterPro"/>
</dbReference>
<dbReference type="EMBL" id="UOFS01000049">
    <property type="protein sequence ID" value="VAX01629.1"/>
    <property type="molecule type" value="Genomic_DNA"/>
</dbReference>
<keyword evidence="1" id="KW-0732">Signal</keyword>
<evidence type="ECO:0000259" key="2">
    <source>
        <dbReference type="Pfam" id="PF00149"/>
    </source>
</evidence>
<evidence type="ECO:0000259" key="3">
    <source>
        <dbReference type="Pfam" id="PF02872"/>
    </source>
</evidence>
<dbReference type="GO" id="GO:0008768">
    <property type="term" value="F:UDP-sugar diphosphatase activity"/>
    <property type="evidence" value="ECO:0007669"/>
    <property type="project" value="TreeGrafter"/>
</dbReference>
<sequence length="606" mass="65123">MFRNLFLKKSLFTICITTSISNFAFASEYDEDHAICGHKVEDSLALRQQAATNVYWESSTASNPIDWVNFKILGFNDFHGQLEQRTLFGRPVGGAAVLASYFDAEDEASENGTLIVHAGDHVGATPPISALLQDEPSISFLNLLSNGDCELKEHDDVTTYDPECNLVGTLGNHEFDEGVAEMKRLINGGIHANGPFLDDEFSGAEFPYVVANVVYEDTGKTIFPPYVIKEVEGIPIAFIGAILTSTPTIVIPSGVAGLKFLDEAMAINSYIPELQAQGVRAIVVTIHQGTRQRFFSGATGPDPTDVGGDIGPIIQALDDEIDIVVAGHWHQFTNALMNNNNGKTILVTQAFSRSTSYADIDVALDPISHDIVMKSAEIVTTWADEGPGLTPDSDVTELVNQAALLVAPLVNQVIATASIDVLRTTNVAGESALGNLIADAQRVAMASDIGFMNSGGIRSDLLQGQVTWGELFNVQPFNNDLVRMDLTGQQVIDVLNQQWLGQTRARIMKTSGITYTWADGDGDAATLADNRVIETSVLISGVPVDVNAVYSVTVNSFMASGGSNFSIFPQGVNRVVGPVDLDAFISYVASLAQPFSAVIEGRILRN</sequence>
<dbReference type="InterPro" id="IPR004843">
    <property type="entry name" value="Calcineurin-like_PHP"/>
</dbReference>
<organism evidence="4">
    <name type="scientific">hydrothermal vent metagenome</name>
    <dbReference type="NCBI Taxonomy" id="652676"/>
    <lineage>
        <taxon>unclassified sequences</taxon>
        <taxon>metagenomes</taxon>
        <taxon>ecological metagenomes</taxon>
    </lineage>
</organism>
<dbReference type="PRINTS" id="PR01607">
    <property type="entry name" value="APYRASEFAMLY"/>
</dbReference>
<dbReference type="PANTHER" id="PTHR11575:SF24">
    <property type="entry name" value="5'-NUCLEOTIDASE"/>
    <property type="match status" value="1"/>
</dbReference>
<keyword evidence="4" id="KW-0378">Hydrolase</keyword>
<dbReference type="Pfam" id="PF02872">
    <property type="entry name" value="5_nucleotid_C"/>
    <property type="match status" value="1"/>
</dbReference>
<dbReference type="InterPro" id="IPR008334">
    <property type="entry name" value="5'-Nucleotdase_C"/>
</dbReference>
<dbReference type="Pfam" id="PF00149">
    <property type="entry name" value="Metallophos"/>
    <property type="match status" value="1"/>
</dbReference>
<dbReference type="Gene3D" id="3.90.780.10">
    <property type="entry name" value="5'-Nucleotidase, C-terminal domain"/>
    <property type="match status" value="1"/>
</dbReference>
<name>A0A3B1A7D0_9ZZZZ</name>
<dbReference type="InterPro" id="IPR029052">
    <property type="entry name" value="Metallo-depent_PP-like"/>
</dbReference>
<feature type="domain" description="Calcineurin-like phosphoesterase" evidence="2">
    <location>
        <begin position="70"/>
        <end position="331"/>
    </location>
</feature>
<dbReference type="InterPro" id="IPR006179">
    <property type="entry name" value="5_nucleotidase/apyrase"/>
</dbReference>
<dbReference type="Gene3D" id="3.60.21.10">
    <property type="match status" value="1"/>
</dbReference>
<dbReference type="GO" id="GO:0008253">
    <property type="term" value="F:5'-nucleotidase activity"/>
    <property type="evidence" value="ECO:0007669"/>
    <property type="project" value="UniProtKB-EC"/>
</dbReference>
<dbReference type="EC" id="3.1.3.5" evidence="4"/>
<reference evidence="4" key="1">
    <citation type="submission" date="2018-06" db="EMBL/GenBank/DDBJ databases">
        <authorList>
            <person name="Zhirakovskaya E."/>
        </authorList>
    </citation>
    <scope>NUCLEOTIDE SEQUENCE</scope>
</reference>
<protein>
    <submittedName>
        <fullName evidence="4">5'-nucleotidase</fullName>
        <ecNumber evidence="4">3.1.3.5</ecNumber>
    </submittedName>
</protein>
<dbReference type="InterPro" id="IPR036907">
    <property type="entry name" value="5'-Nucleotdase_C_sf"/>
</dbReference>
<dbReference type="PANTHER" id="PTHR11575">
    <property type="entry name" value="5'-NUCLEOTIDASE-RELATED"/>
    <property type="match status" value="1"/>
</dbReference>
<proteinExistence type="predicted"/>
<dbReference type="SUPFAM" id="SSF55816">
    <property type="entry name" value="5'-nucleotidase (syn. UDP-sugar hydrolase), C-terminal domain"/>
    <property type="match status" value="1"/>
</dbReference>